<dbReference type="Gene3D" id="3.40.50.300">
    <property type="entry name" value="P-loop containing nucleotide triphosphate hydrolases"/>
    <property type="match status" value="1"/>
</dbReference>
<dbReference type="InterPro" id="IPR003591">
    <property type="entry name" value="Leu-rich_rpt_typical-subtyp"/>
</dbReference>
<dbReference type="SMART" id="SM00369">
    <property type="entry name" value="LRR_TYP"/>
    <property type="match status" value="4"/>
</dbReference>
<sequence>MDKLLEFVAGIFPGFVALLCRNLEENTLSLQRKIRSLERRKDDVHENLQNAACHSGKKRKREVDGWMNDVENIINDFGTLEQGVQQSSRFYHVFKRQKLAERLVRMTEEVTDLVARGEFPSGLYLDVDERNYPLSLIPQPTGQAFQQNVDDISTSLKDDNAVSIGIYGMGGVGKTTLARHVHDKLLMESTFSGHVYWVTVSQEFSISKLQSDIAQLLKLNITDENDEGRSAAKLFWEFQKMERFVLILDDVWKQIDAQKIGIPSKKDGCKLVITSRSEEVCHSMCCKKITKVNTLSEQEALNLFLKTLERVDLSVEVREICEKMVKRCDGLPLALITLAGSMRSVIDIHEWKDALEGLKESCLGRADMEDKVLPILRYSYDRLRDERLKSCFLYCSLYPEDWRISREELIRYFISEELMERRLSWEAEVNQGRTILNQLVRACLSDGIYGELKMHDLIREMAIQITKEKPRFMVKAGLHLKELPEEQEWTEDLDKVSLMCNSIEEISPGTSPKCPSLSTLILGRNPLRSIPDCFFTHMCGLRTLDLCYTCIACLPNSISDLEKLNALLLNGCRQLDSVPSLEKLKVLRHLDLTDTIIEEIPQGMESLTNLKRLSLISERLKMIPTGALNRLTRLQQLELPYHLEVPIEEVEALKQLELLRVGLNSVRDLNQLINSRQRDKQFLFYDITIRSPEIRSLYSYSPFSCKRLHFSKESLMESSLDTDENMLPRDIEGLYFAGSGLRGCLLDEFPIPNSARVCEINYEDKIECIMRLEEEFSWVPFQSLERLELGDLPNLIGLFKWEAVVPLPPGTFSCLEHLTIHGCGKIKKLFPQSLVRNFHNLQTLSVFDCVQMEEIIEDDNNEGADITLPMLRELALKDLPQLKSICKGKMICDCINEIYLGGIKKIKKLPLYLPFVNGELSPPLIRIKEGEKEWWESLEWPNHNASNVLQPLVNTVCPWRVEYFEVC</sequence>
<dbReference type="PRINTS" id="PR00364">
    <property type="entry name" value="DISEASERSIST"/>
</dbReference>
<dbReference type="SUPFAM" id="SSF52058">
    <property type="entry name" value="L domain-like"/>
    <property type="match status" value="1"/>
</dbReference>
<name>A0AAD1ZY65_9LAMI</name>
<dbReference type="FunFam" id="3.40.50.300:FF:001091">
    <property type="entry name" value="Probable disease resistance protein At1g61300"/>
    <property type="match status" value="1"/>
</dbReference>
<evidence type="ECO:0000256" key="7">
    <source>
        <dbReference type="SAM" id="Coils"/>
    </source>
</evidence>
<dbReference type="Pfam" id="PF13855">
    <property type="entry name" value="LRR_8"/>
    <property type="match status" value="1"/>
</dbReference>
<keyword evidence="2" id="KW-0433">Leucine-rich repeat</keyword>
<keyword evidence="4" id="KW-0547">Nucleotide-binding</keyword>
<evidence type="ECO:0000313" key="11">
    <source>
        <dbReference type="Proteomes" id="UP000834106"/>
    </source>
</evidence>
<dbReference type="InterPro" id="IPR036388">
    <property type="entry name" value="WH-like_DNA-bd_sf"/>
</dbReference>
<keyword evidence="7" id="KW-0175">Coiled coil</keyword>
<dbReference type="Proteomes" id="UP000834106">
    <property type="component" value="Chromosome 15"/>
</dbReference>
<evidence type="ECO:0000256" key="6">
    <source>
        <dbReference type="ARBA" id="ARBA00022840"/>
    </source>
</evidence>
<keyword evidence="11" id="KW-1185">Reference proteome</keyword>
<reference evidence="10" key="1">
    <citation type="submission" date="2023-05" db="EMBL/GenBank/DDBJ databases">
        <authorList>
            <person name="Huff M."/>
        </authorList>
    </citation>
    <scope>NUCLEOTIDE SEQUENCE</scope>
</reference>
<dbReference type="FunFam" id="1.10.10.10:FF:000322">
    <property type="entry name" value="Probable disease resistance protein At1g63360"/>
    <property type="match status" value="1"/>
</dbReference>
<protein>
    <submittedName>
        <fullName evidence="10">Uncharacterized protein</fullName>
    </submittedName>
</protein>
<accession>A0AAD1ZY65</accession>
<dbReference type="AlphaFoldDB" id="A0AAD1ZY65"/>
<dbReference type="InterPro" id="IPR050905">
    <property type="entry name" value="Plant_NBS-LRR"/>
</dbReference>
<feature type="coiled-coil region" evidence="7">
    <location>
        <begin position="20"/>
        <end position="54"/>
    </location>
</feature>
<evidence type="ECO:0000259" key="9">
    <source>
        <dbReference type="Pfam" id="PF23247"/>
    </source>
</evidence>
<dbReference type="InterPro" id="IPR001611">
    <property type="entry name" value="Leu-rich_rpt"/>
</dbReference>
<organism evidence="10 11">
    <name type="scientific">Fraxinus pennsylvanica</name>
    <dbReference type="NCBI Taxonomy" id="56036"/>
    <lineage>
        <taxon>Eukaryota</taxon>
        <taxon>Viridiplantae</taxon>
        <taxon>Streptophyta</taxon>
        <taxon>Embryophyta</taxon>
        <taxon>Tracheophyta</taxon>
        <taxon>Spermatophyta</taxon>
        <taxon>Magnoliopsida</taxon>
        <taxon>eudicotyledons</taxon>
        <taxon>Gunneridae</taxon>
        <taxon>Pentapetalae</taxon>
        <taxon>asterids</taxon>
        <taxon>lamiids</taxon>
        <taxon>Lamiales</taxon>
        <taxon>Oleaceae</taxon>
        <taxon>Oleeae</taxon>
        <taxon>Fraxinus</taxon>
    </lineage>
</organism>
<comment type="similarity">
    <text evidence="1">Belongs to the disease resistance NB-LRR family.</text>
</comment>
<keyword evidence="5" id="KW-0611">Plant defense</keyword>
<dbReference type="EMBL" id="OU503050">
    <property type="protein sequence ID" value="CAI9777619.1"/>
    <property type="molecule type" value="Genomic_DNA"/>
</dbReference>
<dbReference type="Gene3D" id="3.80.10.10">
    <property type="entry name" value="Ribonuclease Inhibitor"/>
    <property type="match status" value="2"/>
</dbReference>
<evidence type="ECO:0000256" key="2">
    <source>
        <dbReference type="ARBA" id="ARBA00022614"/>
    </source>
</evidence>
<evidence type="ECO:0000259" key="8">
    <source>
        <dbReference type="Pfam" id="PF00931"/>
    </source>
</evidence>
<feature type="domain" description="Disease resistance protein At4g27190-like leucine-rich repeats" evidence="9">
    <location>
        <begin position="801"/>
        <end position="887"/>
    </location>
</feature>
<dbReference type="GO" id="GO:0005524">
    <property type="term" value="F:ATP binding"/>
    <property type="evidence" value="ECO:0007669"/>
    <property type="project" value="UniProtKB-KW"/>
</dbReference>
<feature type="domain" description="NB-ARC" evidence="8">
    <location>
        <begin position="146"/>
        <end position="306"/>
    </location>
</feature>
<evidence type="ECO:0000256" key="5">
    <source>
        <dbReference type="ARBA" id="ARBA00022821"/>
    </source>
</evidence>
<evidence type="ECO:0000256" key="3">
    <source>
        <dbReference type="ARBA" id="ARBA00022737"/>
    </source>
</evidence>
<dbReference type="GO" id="GO:0051607">
    <property type="term" value="P:defense response to virus"/>
    <property type="evidence" value="ECO:0007669"/>
    <property type="project" value="UniProtKB-ARBA"/>
</dbReference>
<dbReference type="PANTHER" id="PTHR33463">
    <property type="entry name" value="NB-ARC DOMAIN-CONTAINING PROTEIN-RELATED"/>
    <property type="match status" value="1"/>
</dbReference>
<dbReference type="PANTHER" id="PTHR33463:SF187">
    <property type="entry name" value="AND NB-ARC DOMAIN DISEASE RESISTANCE PROTEIN, PUTATIVE-RELATED"/>
    <property type="match status" value="1"/>
</dbReference>
<dbReference type="Pfam" id="PF23247">
    <property type="entry name" value="LRR_RPS2"/>
    <property type="match status" value="1"/>
</dbReference>
<keyword evidence="6" id="KW-0067">ATP-binding</keyword>
<dbReference type="GO" id="GO:0043531">
    <property type="term" value="F:ADP binding"/>
    <property type="evidence" value="ECO:0007669"/>
    <property type="project" value="InterPro"/>
</dbReference>
<dbReference type="InterPro" id="IPR057135">
    <property type="entry name" value="At4g27190-like_LRR"/>
</dbReference>
<dbReference type="InterPro" id="IPR032675">
    <property type="entry name" value="LRR_dom_sf"/>
</dbReference>
<keyword evidence="3" id="KW-0677">Repeat</keyword>
<dbReference type="Gene3D" id="1.10.10.10">
    <property type="entry name" value="Winged helix-like DNA-binding domain superfamily/Winged helix DNA-binding domain"/>
    <property type="match status" value="1"/>
</dbReference>
<dbReference type="InterPro" id="IPR027417">
    <property type="entry name" value="P-loop_NTPase"/>
</dbReference>
<evidence type="ECO:0000313" key="10">
    <source>
        <dbReference type="EMBL" id="CAI9777619.1"/>
    </source>
</evidence>
<evidence type="ECO:0000256" key="1">
    <source>
        <dbReference type="ARBA" id="ARBA00008894"/>
    </source>
</evidence>
<dbReference type="InterPro" id="IPR002182">
    <property type="entry name" value="NB-ARC"/>
</dbReference>
<dbReference type="SUPFAM" id="SSF52540">
    <property type="entry name" value="P-loop containing nucleoside triphosphate hydrolases"/>
    <property type="match status" value="1"/>
</dbReference>
<proteinExistence type="inferred from homology"/>
<gene>
    <name evidence="10" type="ORF">FPE_LOCUS25049</name>
</gene>
<evidence type="ECO:0000256" key="4">
    <source>
        <dbReference type="ARBA" id="ARBA00022741"/>
    </source>
</evidence>
<dbReference type="Gene3D" id="1.10.8.430">
    <property type="entry name" value="Helical domain of apoptotic protease-activating factors"/>
    <property type="match status" value="1"/>
</dbReference>
<dbReference type="InterPro" id="IPR042197">
    <property type="entry name" value="Apaf_helical"/>
</dbReference>
<dbReference type="Pfam" id="PF00931">
    <property type="entry name" value="NB-ARC"/>
    <property type="match status" value="1"/>
</dbReference>